<comment type="caution">
    <text evidence="5">The sequence shown here is derived from an EMBL/GenBank/DDBJ whole genome shotgun (WGS) entry which is preliminary data.</text>
</comment>
<comment type="similarity">
    <text evidence="1">Belongs to the bacterial solute-binding protein 5 family.</text>
</comment>
<reference evidence="5 6" key="1">
    <citation type="submission" date="2019-03" db="EMBL/GenBank/DDBJ databases">
        <title>Lake Tanganyika Metagenome-Assembled Genomes (MAGs).</title>
        <authorList>
            <person name="Tran P."/>
        </authorList>
    </citation>
    <scope>NUCLEOTIDE SEQUENCE [LARGE SCALE GENOMIC DNA]</scope>
    <source>
        <strain evidence="5">K_DeepCast_65m_m2_236</strain>
    </source>
</reference>
<dbReference type="PANTHER" id="PTHR30290:SF9">
    <property type="entry name" value="OLIGOPEPTIDE-BINDING PROTEIN APPA"/>
    <property type="match status" value="1"/>
</dbReference>
<gene>
    <name evidence="5" type="ORF">FJZ00_09730</name>
</gene>
<dbReference type="InterPro" id="IPR039424">
    <property type="entry name" value="SBP_5"/>
</dbReference>
<dbReference type="Gene3D" id="3.40.190.10">
    <property type="entry name" value="Periplasmic binding protein-like II"/>
    <property type="match status" value="1"/>
</dbReference>
<evidence type="ECO:0000259" key="4">
    <source>
        <dbReference type="Pfam" id="PF00496"/>
    </source>
</evidence>
<dbReference type="Pfam" id="PF00496">
    <property type="entry name" value="SBP_bac_5"/>
    <property type="match status" value="1"/>
</dbReference>
<dbReference type="PANTHER" id="PTHR30290">
    <property type="entry name" value="PERIPLASMIC BINDING COMPONENT OF ABC TRANSPORTER"/>
    <property type="match status" value="1"/>
</dbReference>
<dbReference type="EMBL" id="VGJX01000569">
    <property type="protein sequence ID" value="MBM3275423.1"/>
    <property type="molecule type" value="Genomic_DNA"/>
</dbReference>
<dbReference type="InterPro" id="IPR000914">
    <property type="entry name" value="SBP_5_dom"/>
</dbReference>
<dbReference type="GO" id="GO:0015833">
    <property type="term" value="P:peptide transport"/>
    <property type="evidence" value="ECO:0007669"/>
    <property type="project" value="TreeGrafter"/>
</dbReference>
<dbReference type="Gene3D" id="3.90.76.10">
    <property type="entry name" value="Dipeptide-binding Protein, Domain 1"/>
    <property type="match status" value="1"/>
</dbReference>
<name>A0A937X3Z1_9BACT</name>
<evidence type="ECO:0000313" key="5">
    <source>
        <dbReference type="EMBL" id="MBM3275423.1"/>
    </source>
</evidence>
<dbReference type="AlphaFoldDB" id="A0A937X3Z1"/>
<proteinExistence type="inferred from homology"/>
<dbReference type="GO" id="GO:1904680">
    <property type="term" value="F:peptide transmembrane transporter activity"/>
    <property type="evidence" value="ECO:0007669"/>
    <property type="project" value="TreeGrafter"/>
</dbReference>
<organism evidence="5 6">
    <name type="scientific">Candidatus Tanganyikabacteria bacterium</name>
    <dbReference type="NCBI Taxonomy" id="2961651"/>
    <lineage>
        <taxon>Bacteria</taxon>
        <taxon>Bacillati</taxon>
        <taxon>Candidatus Sericytochromatia</taxon>
        <taxon>Candidatus Tanganyikabacteria</taxon>
    </lineage>
</organism>
<dbReference type="Proteomes" id="UP000703893">
    <property type="component" value="Unassembled WGS sequence"/>
</dbReference>
<feature type="domain" description="Solute-binding protein family 5" evidence="4">
    <location>
        <begin position="2"/>
        <end position="331"/>
    </location>
</feature>
<evidence type="ECO:0000256" key="3">
    <source>
        <dbReference type="ARBA" id="ARBA00022729"/>
    </source>
</evidence>
<accession>A0A937X3Z1</accession>
<feature type="non-terminal residue" evidence="5">
    <location>
        <position position="1"/>
    </location>
</feature>
<sequence>AFSSRDVAFTWRFALNPGARVIDRTGYDRISAVETPAPDVARVVFKGVYAPYLRLFDMILPEHLLGRERDPNSAPFNRRPIGTGPYRVGEFRPGDRLVLEAYGGYHGKKPAVPRLVMQVLPDDNSAFVRFKSGDLDVYQSVAQSQVPLVANLPGVRVARTPDLLYEHLALNTSRPPFDDVRVRRAVALAIDKAALSRAAYAGLYPPAWCDHPPLSWAHDPTMRGIFDPGRAGRLLDEAGWLAQGGPVRSKGGRRLAFRLITTSGKKPRELAATLIRNDLGKVGIEVAIETIPGAVLFSPQGPLKTNEFHAAMWAWDTGIDPDPTNFWHSALLPPRGSNVTRFKNAQADRLLAAGSGTVDPARRKAAYHKLSRLLFDQAPDIPLVYWNRVSAVRTRLQGWRPSPAGNLWNTADWSIKSI</sequence>
<keyword evidence="2" id="KW-0813">Transport</keyword>
<protein>
    <submittedName>
        <fullName evidence="5">Peptide ABC transporter substrate-binding protein</fullName>
    </submittedName>
</protein>
<evidence type="ECO:0000313" key="6">
    <source>
        <dbReference type="Proteomes" id="UP000703893"/>
    </source>
</evidence>
<dbReference type="CDD" id="cd08513">
    <property type="entry name" value="PBP2_thermophilic_Hb8_like"/>
    <property type="match status" value="1"/>
</dbReference>
<dbReference type="SUPFAM" id="SSF53850">
    <property type="entry name" value="Periplasmic binding protein-like II"/>
    <property type="match status" value="1"/>
</dbReference>
<dbReference type="Gene3D" id="3.10.105.10">
    <property type="entry name" value="Dipeptide-binding Protein, Domain 3"/>
    <property type="match status" value="1"/>
</dbReference>
<evidence type="ECO:0000256" key="1">
    <source>
        <dbReference type="ARBA" id="ARBA00005695"/>
    </source>
</evidence>
<keyword evidence="3" id="KW-0732">Signal</keyword>
<evidence type="ECO:0000256" key="2">
    <source>
        <dbReference type="ARBA" id="ARBA00022448"/>
    </source>
</evidence>